<keyword evidence="1" id="KW-0472">Membrane</keyword>
<evidence type="ECO:0000256" key="1">
    <source>
        <dbReference type="SAM" id="Phobius"/>
    </source>
</evidence>
<proteinExistence type="predicted"/>
<dbReference type="Proteomes" id="UP000027466">
    <property type="component" value="Unassembled WGS sequence"/>
</dbReference>
<dbReference type="AlphaFoldDB" id="A0A069PE55"/>
<sequence length="134" mass="14616">MLNCDPGVVELNTMSDDHVLVTVPHENRTIMFAVSYVGIWVVIAASAGRVGIGLVNLRGPSSPQADGVSDNVQVQARELSYHRANVAPDEVVQKSSRMSKTRWYSMDLPMPGALRGAITTDEPIRHVAAFGWTR</sequence>
<keyword evidence="3" id="KW-1185">Reference proteome</keyword>
<evidence type="ECO:0000313" key="2">
    <source>
        <dbReference type="EMBL" id="KDR38079.1"/>
    </source>
</evidence>
<reference evidence="2 3" key="1">
    <citation type="submission" date="2014-03" db="EMBL/GenBank/DDBJ databases">
        <title>Draft Genome Sequences of Four Burkholderia Strains.</title>
        <authorList>
            <person name="Liu X.Y."/>
            <person name="Li C.X."/>
            <person name="Xu J.H."/>
        </authorList>
    </citation>
    <scope>NUCLEOTIDE SEQUENCE [LARGE SCALE GENOMIC DNA]</scope>
    <source>
        <strain evidence="2 3">DSM 50014</strain>
    </source>
</reference>
<organism evidence="2 3">
    <name type="scientific">Caballeronia glathei</name>
    <dbReference type="NCBI Taxonomy" id="60547"/>
    <lineage>
        <taxon>Bacteria</taxon>
        <taxon>Pseudomonadati</taxon>
        <taxon>Pseudomonadota</taxon>
        <taxon>Betaproteobacteria</taxon>
        <taxon>Burkholderiales</taxon>
        <taxon>Burkholderiaceae</taxon>
        <taxon>Caballeronia</taxon>
    </lineage>
</organism>
<name>A0A069PE55_9BURK</name>
<feature type="transmembrane region" description="Helical" evidence="1">
    <location>
        <begin position="30"/>
        <end position="52"/>
    </location>
</feature>
<comment type="caution">
    <text evidence="2">The sequence shown here is derived from an EMBL/GenBank/DDBJ whole genome shotgun (WGS) entry which is preliminary data.</text>
</comment>
<accession>A0A069PE55</accession>
<protein>
    <submittedName>
        <fullName evidence="2">Uncharacterized protein</fullName>
    </submittedName>
</protein>
<dbReference type="EMBL" id="JFHC01000110">
    <property type="protein sequence ID" value="KDR38079.1"/>
    <property type="molecule type" value="Genomic_DNA"/>
</dbReference>
<keyword evidence="1" id="KW-1133">Transmembrane helix</keyword>
<gene>
    <name evidence="2" type="ORF">BG61_04215</name>
</gene>
<evidence type="ECO:0000313" key="3">
    <source>
        <dbReference type="Proteomes" id="UP000027466"/>
    </source>
</evidence>
<keyword evidence="1" id="KW-0812">Transmembrane</keyword>